<dbReference type="EMBL" id="QWEZ01000002">
    <property type="protein sequence ID" value="RRJ83264.1"/>
    <property type="molecule type" value="Genomic_DNA"/>
</dbReference>
<reference evidence="2 3" key="2">
    <citation type="submission" date="2018-12" db="EMBL/GenBank/DDBJ databases">
        <title>Simiduia agarivorans gen. nov., sp. nov., a marine, agarolytic bacterium isolated from shallow coastal water from Keelung, Taiwan.</title>
        <authorList>
            <person name="Shieh W.Y."/>
        </authorList>
    </citation>
    <scope>NUCLEOTIDE SEQUENCE [LARGE SCALE GENOMIC DNA]</scope>
    <source>
        <strain evidence="2 3">GTF-13</strain>
    </source>
</reference>
<keyword evidence="1" id="KW-1133">Transmembrane helix</keyword>
<dbReference type="InterPro" id="IPR016833">
    <property type="entry name" value="Put_Na-Bile_cotransptr"/>
</dbReference>
<proteinExistence type="predicted"/>
<feature type="transmembrane region" description="Helical" evidence="1">
    <location>
        <begin position="158"/>
        <end position="176"/>
    </location>
</feature>
<feature type="transmembrane region" description="Helical" evidence="1">
    <location>
        <begin position="254"/>
        <end position="276"/>
    </location>
</feature>
<dbReference type="Pfam" id="PF13593">
    <property type="entry name" value="SBF_like"/>
    <property type="match status" value="1"/>
</dbReference>
<evidence type="ECO:0000313" key="2">
    <source>
        <dbReference type="EMBL" id="RRJ83264.1"/>
    </source>
</evidence>
<reference evidence="2 3" key="1">
    <citation type="submission" date="2018-08" db="EMBL/GenBank/DDBJ databases">
        <authorList>
            <person name="Khan S.A."/>
        </authorList>
    </citation>
    <scope>NUCLEOTIDE SEQUENCE [LARGE SCALE GENOMIC DNA]</scope>
    <source>
        <strain evidence="2 3">GTF-13</strain>
    </source>
</reference>
<organism evidence="2 3">
    <name type="scientific">Aestuariirhabdus litorea</name>
    <dbReference type="NCBI Taxonomy" id="2528527"/>
    <lineage>
        <taxon>Bacteria</taxon>
        <taxon>Pseudomonadati</taxon>
        <taxon>Pseudomonadota</taxon>
        <taxon>Gammaproteobacteria</taxon>
        <taxon>Oceanospirillales</taxon>
        <taxon>Aestuariirhabdaceae</taxon>
        <taxon>Aestuariirhabdus</taxon>
    </lineage>
</organism>
<evidence type="ECO:0000256" key="1">
    <source>
        <dbReference type="SAM" id="Phobius"/>
    </source>
</evidence>
<dbReference type="Gene3D" id="1.20.1530.20">
    <property type="match status" value="1"/>
</dbReference>
<feature type="transmembrane region" description="Helical" evidence="1">
    <location>
        <begin position="34"/>
        <end position="50"/>
    </location>
</feature>
<sequence length="307" mass="32985">MRRYTMPIGLLLAFTCALLFPLPGQWLEQLGLVQWMVALIFLINGYQTRLQANSAAAGSLRLLLIGFLVNLLLAPWVGWWVVKLLPLSAEVAIGVLVMAAVPPTLATGIVMTRLARGDAGGAMLLTISLNLLGVFTIPLLLSLTLGSAELVELSPWPLLYKLALLVLLPFALGLLLRRGWESPALAAALLPLLPWGVILSAWMLMSRSQHTLLTVKPLEMVWAAAAGLLVHLVLLGCCHRAGRAWLASEGQRRALLFTASQKTLPVAISVMAALAVGQGGGVALLSCILYHFLQLLVDSYLAGRLAR</sequence>
<dbReference type="Proteomes" id="UP000280792">
    <property type="component" value="Unassembled WGS sequence"/>
</dbReference>
<keyword evidence="1" id="KW-0812">Transmembrane</keyword>
<evidence type="ECO:0000313" key="3">
    <source>
        <dbReference type="Proteomes" id="UP000280792"/>
    </source>
</evidence>
<name>A0A3P3VLH9_9GAMM</name>
<feature type="transmembrane region" description="Helical" evidence="1">
    <location>
        <begin position="62"/>
        <end position="81"/>
    </location>
</feature>
<keyword evidence="3" id="KW-1185">Reference proteome</keyword>
<keyword evidence="1" id="KW-0472">Membrane</keyword>
<dbReference type="AlphaFoldDB" id="A0A3P3VLH9"/>
<feature type="transmembrane region" description="Helical" evidence="1">
    <location>
        <begin position="220"/>
        <end position="242"/>
    </location>
</feature>
<feature type="transmembrane region" description="Helical" evidence="1">
    <location>
        <begin position="122"/>
        <end position="146"/>
    </location>
</feature>
<dbReference type="PANTHER" id="PTHR18640:SF10">
    <property type="entry name" value="SODIUM_METABOLITE COTRANSPORTER BASS4, CHLOROPLASTIC-RELATED"/>
    <property type="match status" value="1"/>
</dbReference>
<protein>
    <submittedName>
        <fullName evidence="2">Bile acid:sodium symporter</fullName>
    </submittedName>
</protein>
<gene>
    <name evidence="2" type="ORF">D0544_15665</name>
</gene>
<comment type="caution">
    <text evidence="2">The sequence shown here is derived from an EMBL/GenBank/DDBJ whole genome shotgun (WGS) entry which is preliminary data.</text>
</comment>
<feature type="transmembrane region" description="Helical" evidence="1">
    <location>
        <begin position="183"/>
        <end position="205"/>
    </location>
</feature>
<accession>A0A3P3VLH9</accession>
<feature type="transmembrane region" description="Helical" evidence="1">
    <location>
        <begin position="87"/>
        <end position="110"/>
    </location>
</feature>
<dbReference type="InterPro" id="IPR038770">
    <property type="entry name" value="Na+/solute_symporter_sf"/>
</dbReference>
<dbReference type="PANTHER" id="PTHR18640">
    <property type="entry name" value="SOLUTE CARRIER FAMILY 10 MEMBER 7"/>
    <property type="match status" value="1"/>
</dbReference>
<dbReference type="RefSeq" id="WP_125017788.1">
    <property type="nucleotide sequence ID" value="NZ_QWEZ01000002.1"/>
</dbReference>